<accession>A0ABN2NGE9</accession>
<dbReference type="SUPFAM" id="SSF52283">
    <property type="entry name" value="Formate/glycerate dehydrogenase catalytic domain-like"/>
    <property type="match status" value="1"/>
</dbReference>
<dbReference type="InterPro" id="IPR027281">
    <property type="entry name" value="Lys1"/>
</dbReference>
<gene>
    <name evidence="5" type="ORF">GCM10009751_26210</name>
</gene>
<comment type="similarity">
    <text evidence="1">Belongs to the AlaDH/PNT family.</text>
</comment>
<proteinExistence type="inferred from homology"/>
<evidence type="ECO:0000313" key="6">
    <source>
        <dbReference type="Proteomes" id="UP001501094"/>
    </source>
</evidence>
<keyword evidence="3" id="KW-0520">NAD</keyword>
<evidence type="ECO:0000256" key="1">
    <source>
        <dbReference type="ARBA" id="ARBA00005689"/>
    </source>
</evidence>
<reference evidence="5 6" key="1">
    <citation type="journal article" date="2019" name="Int. J. Syst. Evol. Microbiol.">
        <title>The Global Catalogue of Microorganisms (GCM) 10K type strain sequencing project: providing services to taxonomists for standard genome sequencing and annotation.</title>
        <authorList>
            <consortium name="The Broad Institute Genomics Platform"/>
            <consortium name="The Broad Institute Genome Sequencing Center for Infectious Disease"/>
            <person name="Wu L."/>
            <person name="Ma J."/>
        </authorList>
    </citation>
    <scope>NUCLEOTIDE SEQUENCE [LARGE SCALE GENOMIC DNA]</scope>
    <source>
        <strain evidence="5 6">JCM 14326</strain>
    </source>
</reference>
<organism evidence="5 6">
    <name type="scientific">Myceligenerans crystallogenes</name>
    <dbReference type="NCBI Taxonomy" id="316335"/>
    <lineage>
        <taxon>Bacteria</taxon>
        <taxon>Bacillati</taxon>
        <taxon>Actinomycetota</taxon>
        <taxon>Actinomycetes</taxon>
        <taxon>Micrococcales</taxon>
        <taxon>Promicromonosporaceae</taxon>
        <taxon>Myceligenerans</taxon>
    </lineage>
</organism>
<dbReference type="SUPFAM" id="SSF51735">
    <property type="entry name" value="NAD(P)-binding Rossmann-fold domains"/>
    <property type="match status" value="1"/>
</dbReference>
<dbReference type="InterPro" id="IPR036291">
    <property type="entry name" value="NAD(P)-bd_dom_sf"/>
</dbReference>
<dbReference type="InterPro" id="IPR007886">
    <property type="entry name" value="AlaDH/PNT_N"/>
</dbReference>
<comment type="caution">
    <text evidence="5">The sequence shown here is derived from an EMBL/GenBank/DDBJ whole genome shotgun (WGS) entry which is preliminary data.</text>
</comment>
<evidence type="ECO:0000256" key="3">
    <source>
        <dbReference type="ARBA" id="ARBA00023027"/>
    </source>
</evidence>
<evidence type="ECO:0000313" key="5">
    <source>
        <dbReference type="EMBL" id="GAA1866793.1"/>
    </source>
</evidence>
<dbReference type="InterPro" id="IPR051168">
    <property type="entry name" value="AASS"/>
</dbReference>
<dbReference type="Proteomes" id="UP001501094">
    <property type="component" value="Unassembled WGS sequence"/>
</dbReference>
<sequence>MPISTGLWLRREASSNEQRTVITPADAAALVADGFRVTVEESAHRVFPIDEYAAAGCRIVSADTWPDAPADEIVVGLKEPVPQPSALTHRHIFFGHAYKGQTGAHALLQRFEEGGGSLYDLECLTDENGRRLVAFGFWAGYAGAAVAVLHHRGQLSAPLTAMSRAELDDLLARYRDDACALVIGALGRSGRGAVEALTVAGVRTTGWDLAETRQFDKSALLAHDLLVNTIFAAEPGRPFLTHDDLGRDDRRLSVVSDVTCDVTSDCNRLPVNDKVTDWVMPARRLHDEPRLDVLAIDNLPSLLPRESSAAFSMGLLPLLRQLPDDGSVWTRSLDQFTAARKLTSER</sequence>
<dbReference type="EMBL" id="BAAANL010000005">
    <property type="protein sequence ID" value="GAA1866793.1"/>
    <property type="molecule type" value="Genomic_DNA"/>
</dbReference>
<keyword evidence="2" id="KW-0560">Oxidoreductase</keyword>
<evidence type="ECO:0000256" key="2">
    <source>
        <dbReference type="ARBA" id="ARBA00023002"/>
    </source>
</evidence>
<dbReference type="Gene3D" id="3.40.50.720">
    <property type="entry name" value="NAD(P)-binding Rossmann-like Domain"/>
    <property type="match status" value="1"/>
</dbReference>
<protein>
    <submittedName>
        <fullName evidence="5">Saccharopine dehydrogenase</fullName>
    </submittedName>
</protein>
<dbReference type="PANTHER" id="PTHR11133:SF23">
    <property type="entry name" value="SACCHAROPINE DEHYDROGENASE [NAD(+), L-LYSINE-FORMING]"/>
    <property type="match status" value="1"/>
</dbReference>
<dbReference type="SMART" id="SM01003">
    <property type="entry name" value="AlaDh_PNT_N"/>
    <property type="match status" value="1"/>
</dbReference>
<dbReference type="PIRSF" id="PIRSF018250">
    <property type="entry name" value="Saccharopine_DH_Lys"/>
    <property type="match status" value="1"/>
</dbReference>
<keyword evidence="6" id="KW-1185">Reference proteome</keyword>
<dbReference type="Pfam" id="PF05222">
    <property type="entry name" value="AlaDh_PNT_N"/>
    <property type="match status" value="1"/>
</dbReference>
<name>A0ABN2NGE9_9MICO</name>
<feature type="domain" description="Alanine dehydrogenase/pyridine nucleotide transhydrogenase N-terminal" evidence="4">
    <location>
        <begin position="8"/>
        <end position="142"/>
    </location>
</feature>
<dbReference type="RefSeq" id="WP_344103554.1">
    <property type="nucleotide sequence ID" value="NZ_BAAANL010000005.1"/>
</dbReference>
<dbReference type="PANTHER" id="PTHR11133">
    <property type="entry name" value="SACCHAROPINE DEHYDROGENASE"/>
    <property type="match status" value="1"/>
</dbReference>
<evidence type="ECO:0000259" key="4">
    <source>
        <dbReference type="SMART" id="SM01003"/>
    </source>
</evidence>